<name>A0A2A2KM14_9BILA</name>
<gene>
    <name evidence="2" type="ORF">WR25_26942</name>
</gene>
<proteinExistence type="predicted"/>
<evidence type="ECO:0000313" key="2">
    <source>
        <dbReference type="EMBL" id="PAV74940.1"/>
    </source>
</evidence>
<sequence length="124" mass="12830">MYSPLSRVTPPASTATTEVPVSHCTPACSLALTMAGVIPAPSAAPMLAPRSISTTRAWPSPRMARSRDGSSVAVSIPVKPPPHTTRPTRRASLSMVSAVPWMNSTPTTSNRASKGACKLCTSAS</sequence>
<organism evidence="2 3">
    <name type="scientific">Diploscapter pachys</name>
    <dbReference type="NCBI Taxonomy" id="2018661"/>
    <lineage>
        <taxon>Eukaryota</taxon>
        <taxon>Metazoa</taxon>
        <taxon>Ecdysozoa</taxon>
        <taxon>Nematoda</taxon>
        <taxon>Chromadorea</taxon>
        <taxon>Rhabditida</taxon>
        <taxon>Rhabditina</taxon>
        <taxon>Rhabditomorpha</taxon>
        <taxon>Rhabditoidea</taxon>
        <taxon>Rhabditidae</taxon>
        <taxon>Diploscapter</taxon>
    </lineage>
</organism>
<dbReference type="Proteomes" id="UP000218231">
    <property type="component" value="Unassembled WGS sequence"/>
</dbReference>
<keyword evidence="3" id="KW-1185">Reference proteome</keyword>
<feature type="compositionally biased region" description="Polar residues" evidence="1">
    <location>
        <begin position="102"/>
        <end position="112"/>
    </location>
</feature>
<protein>
    <submittedName>
        <fullName evidence="2">Uncharacterized protein</fullName>
    </submittedName>
</protein>
<evidence type="ECO:0000313" key="3">
    <source>
        <dbReference type="Proteomes" id="UP000218231"/>
    </source>
</evidence>
<evidence type="ECO:0000256" key="1">
    <source>
        <dbReference type="SAM" id="MobiDB-lite"/>
    </source>
</evidence>
<dbReference type="AlphaFoldDB" id="A0A2A2KM14"/>
<dbReference type="EMBL" id="LIAE01008251">
    <property type="protein sequence ID" value="PAV74940.1"/>
    <property type="molecule type" value="Genomic_DNA"/>
</dbReference>
<comment type="caution">
    <text evidence="2">The sequence shown here is derived from an EMBL/GenBank/DDBJ whole genome shotgun (WGS) entry which is preliminary data.</text>
</comment>
<reference evidence="2 3" key="1">
    <citation type="journal article" date="2017" name="Curr. Biol.">
        <title>Genome architecture and evolution of a unichromosomal asexual nematode.</title>
        <authorList>
            <person name="Fradin H."/>
            <person name="Zegar C."/>
            <person name="Gutwein M."/>
            <person name="Lucas J."/>
            <person name="Kovtun M."/>
            <person name="Corcoran D."/>
            <person name="Baugh L.R."/>
            <person name="Kiontke K."/>
            <person name="Gunsalus K."/>
            <person name="Fitch D.H."/>
            <person name="Piano F."/>
        </authorList>
    </citation>
    <scope>NUCLEOTIDE SEQUENCE [LARGE SCALE GENOMIC DNA]</scope>
    <source>
        <strain evidence="2">PF1309</strain>
    </source>
</reference>
<accession>A0A2A2KM14</accession>
<feature type="region of interest" description="Disordered" evidence="1">
    <location>
        <begin position="55"/>
        <end position="113"/>
    </location>
</feature>